<dbReference type="AlphaFoldDB" id="A0A9Q4HRI9"/>
<dbReference type="EMBL" id="JALAXJ010000009">
    <property type="protein sequence ID" value="MCY9229765.1"/>
    <property type="molecule type" value="Genomic_DNA"/>
</dbReference>
<evidence type="ECO:0000313" key="5">
    <source>
        <dbReference type="EMBL" id="MCY9229765.1"/>
    </source>
</evidence>
<proteinExistence type="predicted"/>
<dbReference type="GO" id="GO:0003677">
    <property type="term" value="F:DNA binding"/>
    <property type="evidence" value="ECO:0007669"/>
    <property type="project" value="UniProtKB-UniRule"/>
</dbReference>
<organism evidence="5 6">
    <name type="scientific">Bacillus inaquosorum</name>
    <dbReference type="NCBI Taxonomy" id="483913"/>
    <lineage>
        <taxon>Bacteria</taxon>
        <taxon>Bacillati</taxon>
        <taxon>Bacillota</taxon>
        <taxon>Bacilli</taxon>
        <taxon>Bacillales</taxon>
        <taxon>Bacillaceae</taxon>
        <taxon>Bacillus</taxon>
    </lineage>
</organism>
<dbReference type="Proteomes" id="UP001066278">
    <property type="component" value="Unassembled WGS sequence"/>
</dbReference>
<sequence length="217" mass="25400">MDAKSLEELLHIEGEQIKMSEKQRHILSAAIEMFAEKGFASTSTSEIAKKAGVAEGTIFRHYKTKKDLLLSIVMPTVTKVVAPAFAKNFSKEVFEQDYPSYEVFIREMLNNRFEFVKKHFPVLKIFIQEAFYQEEFRNVYKQVFNEHVYDKFKHIIEHFQSTGELRDLPADTIIRTTISSIIGLIITRFLLMGEEMDEELEKERTIQFILYGVTQKR</sequence>
<evidence type="ECO:0000256" key="3">
    <source>
        <dbReference type="PROSITE-ProRule" id="PRU00335"/>
    </source>
</evidence>
<keyword evidence="1" id="KW-0678">Repressor</keyword>
<dbReference type="RefSeq" id="WP_019257816.1">
    <property type="nucleotide sequence ID" value="NZ_CP080644.1"/>
</dbReference>
<accession>A0A9Q4HRI9</accession>
<evidence type="ECO:0000259" key="4">
    <source>
        <dbReference type="PROSITE" id="PS50977"/>
    </source>
</evidence>
<evidence type="ECO:0000256" key="1">
    <source>
        <dbReference type="ARBA" id="ARBA00022491"/>
    </source>
</evidence>
<dbReference type="SUPFAM" id="SSF48498">
    <property type="entry name" value="Tetracyclin repressor-like, C-terminal domain"/>
    <property type="match status" value="1"/>
</dbReference>
<dbReference type="InterPro" id="IPR009057">
    <property type="entry name" value="Homeodomain-like_sf"/>
</dbReference>
<dbReference type="InterPro" id="IPR050624">
    <property type="entry name" value="HTH-type_Tx_Regulator"/>
</dbReference>
<dbReference type="PROSITE" id="PS50977">
    <property type="entry name" value="HTH_TETR_2"/>
    <property type="match status" value="1"/>
</dbReference>
<dbReference type="PRINTS" id="PR00455">
    <property type="entry name" value="HTHTETR"/>
</dbReference>
<evidence type="ECO:0000313" key="6">
    <source>
        <dbReference type="Proteomes" id="UP001066278"/>
    </source>
</evidence>
<comment type="caution">
    <text evidence="5">The sequence shown here is derived from an EMBL/GenBank/DDBJ whole genome shotgun (WGS) entry which is preliminary data.</text>
</comment>
<evidence type="ECO:0000256" key="2">
    <source>
        <dbReference type="ARBA" id="ARBA00023125"/>
    </source>
</evidence>
<dbReference type="PANTHER" id="PTHR43479:SF11">
    <property type="entry name" value="ACREF_ENVCD OPERON REPRESSOR-RELATED"/>
    <property type="match status" value="1"/>
</dbReference>
<dbReference type="InterPro" id="IPR036271">
    <property type="entry name" value="Tet_transcr_reg_TetR-rel_C_sf"/>
</dbReference>
<dbReference type="Pfam" id="PF00440">
    <property type="entry name" value="TetR_N"/>
    <property type="match status" value="1"/>
</dbReference>
<dbReference type="PANTHER" id="PTHR43479">
    <property type="entry name" value="ACREF/ENVCD OPERON REPRESSOR-RELATED"/>
    <property type="match status" value="1"/>
</dbReference>
<dbReference type="InterPro" id="IPR001647">
    <property type="entry name" value="HTH_TetR"/>
</dbReference>
<reference evidence="5" key="1">
    <citation type="submission" date="2022-02" db="EMBL/GenBank/DDBJ databases">
        <title>Crop Bioprotection Bacillus Genome Sequencing.</title>
        <authorList>
            <person name="Dunlap C."/>
        </authorList>
    </citation>
    <scope>NUCLEOTIDE SEQUENCE</scope>
    <source>
        <strain evidence="5">T20C13</strain>
    </source>
</reference>
<gene>
    <name evidence="5" type="ORF">MOE99_10370</name>
</gene>
<feature type="domain" description="HTH tetR-type" evidence="4">
    <location>
        <begin position="20"/>
        <end position="80"/>
    </location>
</feature>
<protein>
    <submittedName>
        <fullName evidence="5">TetR/AcrR family transcriptional regulator</fullName>
    </submittedName>
</protein>
<dbReference type="Gene3D" id="1.10.357.10">
    <property type="entry name" value="Tetracycline Repressor, domain 2"/>
    <property type="match status" value="1"/>
</dbReference>
<name>A0A9Q4HRI9_9BACI</name>
<feature type="DNA-binding region" description="H-T-H motif" evidence="3">
    <location>
        <begin position="43"/>
        <end position="62"/>
    </location>
</feature>
<keyword evidence="2 3" id="KW-0238">DNA-binding</keyword>
<dbReference type="SUPFAM" id="SSF46689">
    <property type="entry name" value="Homeodomain-like"/>
    <property type="match status" value="1"/>
</dbReference>